<evidence type="ECO:0000256" key="2">
    <source>
        <dbReference type="ARBA" id="ARBA00022490"/>
    </source>
</evidence>
<evidence type="ECO:0000256" key="5">
    <source>
        <dbReference type="RuleBase" id="RU363050"/>
    </source>
</evidence>
<keyword evidence="4 5" id="KW-0206">Cytoskeleton</keyword>
<dbReference type="InterPro" id="IPR040457">
    <property type="entry name" value="GCP_C"/>
</dbReference>
<dbReference type="Proteomes" id="UP000324585">
    <property type="component" value="Unassembled WGS sequence"/>
</dbReference>
<keyword evidence="10" id="KW-1185">Reference proteome</keyword>
<dbReference type="InterPro" id="IPR007259">
    <property type="entry name" value="GCP"/>
</dbReference>
<dbReference type="GO" id="GO:0051321">
    <property type="term" value="P:meiotic cell cycle"/>
    <property type="evidence" value="ECO:0007669"/>
    <property type="project" value="TreeGrafter"/>
</dbReference>
<keyword evidence="3 5" id="KW-0493">Microtubule</keyword>
<dbReference type="GO" id="GO:0043015">
    <property type="term" value="F:gamma-tubulin binding"/>
    <property type="evidence" value="ECO:0007669"/>
    <property type="project" value="InterPro"/>
</dbReference>
<evidence type="ECO:0000256" key="6">
    <source>
        <dbReference type="SAM" id="MobiDB-lite"/>
    </source>
</evidence>
<dbReference type="Gene3D" id="1.20.120.1900">
    <property type="entry name" value="Gamma-tubulin complex, C-terminal domain"/>
    <property type="match status" value="1"/>
</dbReference>
<dbReference type="EMBL" id="VRMN01000002">
    <property type="protein sequence ID" value="KAA8497227.1"/>
    <property type="molecule type" value="Genomic_DNA"/>
</dbReference>
<evidence type="ECO:0000259" key="8">
    <source>
        <dbReference type="Pfam" id="PF17681"/>
    </source>
</evidence>
<dbReference type="GO" id="GO:0000922">
    <property type="term" value="C:spindle pole"/>
    <property type="evidence" value="ECO:0007669"/>
    <property type="project" value="InterPro"/>
</dbReference>
<feature type="region of interest" description="Disordered" evidence="6">
    <location>
        <begin position="91"/>
        <end position="115"/>
    </location>
</feature>
<feature type="domain" description="Gamma tubulin complex component protein N-terminal" evidence="8">
    <location>
        <begin position="81"/>
        <end position="394"/>
    </location>
</feature>
<evidence type="ECO:0000313" key="10">
    <source>
        <dbReference type="Proteomes" id="UP000324585"/>
    </source>
</evidence>
<dbReference type="InterPro" id="IPR042241">
    <property type="entry name" value="GCP_C_sf"/>
</dbReference>
<dbReference type="GO" id="GO:0000278">
    <property type="term" value="P:mitotic cell cycle"/>
    <property type="evidence" value="ECO:0007669"/>
    <property type="project" value="TreeGrafter"/>
</dbReference>
<dbReference type="GO" id="GO:0007020">
    <property type="term" value="P:microtubule nucleation"/>
    <property type="evidence" value="ECO:0007669"/>
    <property type="project" value="InterPro"/>
</dbReference>
<protein>
    <recommendedName>
        <fullName evidence="5">Spindle pole body component</fullName>
    </recommendedName>
</protein>
<proteinExistence type="inferred from homology"/>
<organism evidence="9 10">
    <name type="scientific">Porphyridium purpureum</name>
    <name type="common">Red alga</name>
    <name type="synonym">Porphyridium cruentum</name>
    <dbReference type="NCBI Taxonomy" id="35688"/>
    <lineage>
        <taxon>Eukaryota</taxon>
        <taxon>Rhodophyta</taxon>
        <taxon>Bangiophyceae</taxon>
        <taxon>Porphyridiales</taxon>
        <taxon>Porphyridiaceae</taxon>
        <taxon>Porphyridium</taxon>
    </lineage>
</organism>
<dbReference type="GO" id="GO:0031122">
    <property type="term" value="P:cytoplasmic microtubule organization"/>
    <property type="evidence" value="ECO:0007669"/>
    <property type="project" value="TreeGrafter"/>
</dbReference>
<dbReference type="PANTHER" id="PTHR19302">
    <property type="entry name" value="GAMMA TUBULIN COMPLEX PROTEIN"/>
    <property type="match status" value="1"/>
</dbReference>
<dbReference type="AlphaFoldDB" id="A0A5J4Z3L5"/>
<dbReference type="Pfam" id="PF17681">
    <property type="entry name" value="GCP_N_terminal"/>
    <property type="match status" value="1"/>
</dbReference>
<evidence type="ECO:0000313" key="9">
    <source>
        <dbReference type="EMBL" id="KAA8497227.1"/>
    </source>
</evidence>
<dbReference type="OrthoDB" id="2192946at2759"/>
<dbReference type="GO" id="GO:0051011">
    <property type="term" value="F:microtubule minus-end binding"/>
    <property type="evidence" value="ECO:0007669"/>
    <property type="project" value="TreeGrafter"/>
</dbReference>
<reference evidence="10" key="1">
    <citation type="journal article" date="2019" name="Nat. Commun.">
        <title>Expansion of phycobilisome linker gene families in mesophilic red algae.</title>
        <authorList>
            <person name="Lee J."/>
            <person name="Kim D."/>
            <person name="Bhattacharya D."/>
            <person name="Yoon H.S."/>
        </authorList>
    </citation>
    <scope>NUCLEOTIDE SEQUENCE [LARGE SCALE GENOMIC DNA]</scope>
    <source>
        <strain evidence="10">CCMP 1328</strain>
    </source>
</reference>
<dbReference type="InterPro" id="IPR041470">
    <property type="entry name" value="GCP_N"/>
</dbReference>
<sequence length="765" mass="85639">MDLADEDEKPERQREIVELELFHASEARREEARLSDEAARMAVRFRALPFNAQARFTALEVLNAALGLPCALFYRQKSTLGMKSIIVPPGDNQNLPVSSPQRDSPEHSHPSTSQTGLLQAAQPACQLGSMYLAVKQAAASFEAQHAECAAGTCFHVHVSVAVFLRELLNEYESQVAALEQDVRNNVVSFYSLMIALEQPAIIFEALQDVVRACDHAGSERTPNSMLVLSKLIRLQSKAQPAVSELLKELLVQCAEPLFERVDLSLRAGLVLPDIHRDYFIEESTQKLDGGTASVFSLRKEAVPFCLMQGSSDELAQLLLQATRHSYMIARQSELFADEVPSSTEPLVDQLPASLEPRLLICSAAQRDVHFVLENRIRNWHEYNSGKVLRMLRKKVGIMSALRWMNLTYLMCDGSRVASFLDSCHEELCKAGPLVQLERVRSAFDYSHRVECADLDGEKLQRLWFSLGAVQCVLEPAALLDQLGEMYGGLEEKSKYTAFTKQRTEASGYECLGLRFQASGPLELVLSAANMDKYRLLFRTLLMFKRVERCLLQAWLTLTDRKSRSPNTSENLRAAVLLHRMIQWIQNVLQYVLEDVIEQQWRTCEIALHAARTVEKVQELVGDFLSVCTKQCLLPFRRLIVLLSSLCDLCIAFSAYCGRLHREQDPRSRPPAPSSGAPTLPAVHDFERSFEAFLMRLVHSLNQTSILESDPCMLQLYVRLDFNGYYSARVTGSHAAVDMDALSISTSSATRSALSPPGSSSTLNAM</sequence>
<keyword evidence="2 5" id="KW-0963">Cytoplasm</keyword>
<dbReference type="GO" id="GO:0051225">
    <property type="term" value="P:spindle assembly"/>
    <property type="evidence" value="ECO:0007669"/>
    <property type="project" value="TreeGrafter"/>
</dbReference>
<name>A0A5J4Z3L5_PORPP</name>
<evidence type="ECO:0000256" key="4">
    <source>
        <dbReference type="ARBA" id="ARBA00023212"/>
    </source>
</evidence>
<feature type="domain" description="Gamma tubulin complex component C-terminal" evidence="7">
    <location>
        <begin position="399"/>
        <end position="725"/>
    </location>
</feature>
<evidence type="ECO:0000259" key="7">
    <source>
        <dbReference type="Pfam" id="PF04130"/>
    </source>
</evidence>
<comment type="similarity">
    <text evidence="1 5">Belongs to the TUBGCP family.</text>
</comment>
<dbReference type="Pfam" id="PF04130">
    <property type="entry name" value="GCP_C_terminal"/>
    <property type="match status" value="1"/>
</dbReference>
<accession>A0A5J4Z3L5</accession>
<comment type="subcellular location">
    <subcellularLocation>
        <location evidence="5">Cytoplasm</location>
        <location evidence="5">Cytoskeleton</location>
        <location evidence="5">Microtubule organizing center</location>
    </subcellularLocation>
</comment>
<gene>
    <name evidence="9" type="ORF">FVE85_0956</name>
</gene>
<dbReference type="GO" id="GO:0005874">
    <property type="term" value="C:microtubule"/>
    <property type="evidence" value="ECO:0007669"/>
    <property type="project" value="UniProtKB-KW"/>
</dbReference>
<evidence type="ECO:0000256" key="3">
    <source>
        <dbReference type="ARBA" id="ARBA00022701"/>
    </source>
</evidence>
<comment type="caution">
    <text evidence="9">The sequence shown here is derived from an EMBL/GenBank/DDBJ whole genome shotgun (WGS) entry which is preliminary data.</text>
</comment>
<evidence type="ECO:0000256" key="1">
    <source>
        <dbReference type="ARBA" id="ARBA00010337"/>
    </source>
</evidence>
<feature type="compositionally biased region" description="Polar residues" evidence="6">
    <location>
        <begin position="91"/>
        <end position="102"/>
    </location>
</feature>
<dbReference type="GO" id="GO:0000930">
    <property type="term" value="C:gamma-tubulin complex"/>
    <property type="evidence" value="ECO:0007669"/>
    <property type="project" value="TreeGrafter"/>
</dbReference>